<evidence type="ECO:0000313" key="2">
    <source>
        <dbReference type="Proteomes" id="UP000005837"/>
    </source>
</evidence>
<organism evidence="1 2">
    <name type="scientific">Eikenella corrodens ATCC 23834</name>
    <dbReference type="NCBI Taxonomy" id="546274"/>
    <lineage>
        <taxon>Bacteria</taxon>
        <taxon>Pseudomonadati</taxon>
        <taxon>Pseudomonadota</taxon>
        <taxon>Betaproteobacteria</taxon>
        <taxon>Neisseriales</taxon>
        <taxon>Neisseriaceae</taxon>
        <taxon>Eikenella</taxon>
    </lineage>
</organism>
<name>C0DY91_EIKCO</name>
<reference evidence="1 2" key="1">
    <citation type="submission" date="2009-01" db="EMBL/GenBank/DDBJ databases">
        <authorList>
            <person name="Fulton L."/>
            <person name="Clifton S."/>
            <person name="Chinwalla A.T."/>
            <person name="Mitreva M."/>
            <person name="Sodergren E."/>
            <person name="Weinstock G."/>
            <person name="Clifton S."/>
            <person name="Dooling D.J."/>
            <person name="Fulton B."/>
            <person name="Minx P."/>
            <person name="Pepin K.H."/>
            <person name="Johnson M."/>
            <person name="Bhonagiri V."/>
            <person name="Nash W.E."/>
            <person name="Mardis E.R."/>
            <person name="Wilson R.K."/>
        </authorList>
    </citation>
    <scope>NUCLEOTIDE SEQUENCE [LARGE SCALE GENOMIC DNA]</scope>
    <source>
        <strain evidence="1 2">ATCC 23834</strain>
    </source>
</reference>
<comment type="caution">
    <text evidence="1">The sequence shown here is derived from an EMBL/GenBank/DDBJ whole genome shotgun (WGS) entry which is preliminary data.</text>
</comment>
<gene>
    <name evidence="1" type="ORF">EIKCOROL_02353</name>
</gene>
<dbReference type="HOGENOM" id="CLU_2842855_0_0_4"/>
<proteinExistence type="predicted"/>
<protein>
    <submittedName>
        <fullName evidence="1">Uncharacterized protein</fullName>
    </submittedName>
</protein>
<dbReference type="Proteomes" id="UP000005837">
    <property type="component" value="Unassembled WGS sequence"/>
</dbReference>
<dbReference type="EMBL" id="ACEA01000052">
    <property type="protein sequence ID" value="EEG22948.1"/>
    <property type="molecule type" value="Genomic_DNA"/>
</dbReference>
<sequence length="65" mass="7474">MKGYLKMWKTIFRYRPRNFHLARCIAIYHEMHPLRRALVGEGSGSCLPSAGKAGKGYLKNFQVAF</sequence>
<evidence type="ECO:0000313" key="1">
    <source>
        <dbReference type="EMBL" id="EEG22948.1"/>
    </source>
</evidence>
<dbReference type="AlphaFoldDB" id="C0DY91"/>
<accession>C0DY91</accession>